<dbReference type="CDD" id="cd02860">
    <property type="entry name" value="E_set_Pullulanase"/>
    <property type="match status" value="1"/>
</dbReference>
<feature type="domain" description="Glycosyl hydrolase family 13 catalytic" evidence="2">
    <location>
        <begin position="191"/>
        <end position="611"/>
    </location>
</feature>
<dbReference type="InterPro" id="IPR013783">
    <property type="entry name" value="Ig-like_fold"/>
</dbReference>
<evidence type="ECO:0000256" key="1">
    <source>
        <dbReference type="ARBA" id="ARBA00008061"/>
    </source>
</evidence>
<comment type="similarity">
    <text evidence="1">Belongs to the glycosyl hydrolase 13 family.</text>
</comment>
<dbReference type="InterPro" id="IPR006047">
    <property type="entry name" value="GH13_cat_dom"/>
</dbReference>
<dbReference type="InterPro" id="IPR011840">
    <property type="entry name" value="PulA_typeI"/>
</dbReference>
<dbReference type="InterPro" id="IPR004193">
    <property type="entry name" value="Glyco_hydro_13_N"/>
</dbReference>
<gene>
    <name evidence="3" type="ORF">bsdE14_28350</name>
</gene>
<comment type="caution">
    <text evidence="3">The sequence shown here is derived from an EMBL/GenBank/DDBJ whole genome shotgun (WGS) entry which is preliminary data.</text>
</comment>
<accession>A0ABQ5N861</accession>
<dbReference type="InterPro" id="IPR013780">
    <property type="entry name" value="Glyco_hydro_b"/>
</dbReference>
<dbReference type="Pfam" id="PF02922">
    <property type="entry name" value="CBM_48"/>
    <property type="match status" value="1"/>
</dbReference>
<dbReference type="NCBIfam" id="TIGR02104">
    <property type="entry name" value="pulA_typeI"/>
    <property type="match status" value="1"/>
</dbReference>
<dbReference type="Gene3D" id="2.60.40.10">
    <property type="entry name" value="Immunoglobulins"/>
    <property type="match status" value="1"/>
</dbReference>
<evidence type="ECO:0000313" key="3">
    <source>
        <dbReference type="EMBL" id="GLC31425.1"/>
    </source>
</evidence>
<dbReference type="Pfam" id="PF21653">
    <property type="entry name" value="pulA_all-beta"/>
    <property type="match status" value="1"/>
</dbReference>
<dbReference type="Pfam" id="PF00128">
    <property type="entry name" value="Alpha-amylase"/>
    <property type="match status" value="1"/>
</dbReference>
<dbReference type="Gene3D" id="3.20.20.80">
    <property type="entry name" value="Glycosidases"/>
    <property type="match status" value="1"/>
</dbReference>
<dbReference type="InterPro" id="IPR017853">
    <property type="entry name" value="GH"/>
</dbReference>
<dbReference type="RefSeq" id="WP_264850716.1">
    <property type="nucleotide sequence ID" value="NZ_BRXR01000001.1"/>
</dbReference>
<dbReference type="Proteomes" id="UP001208567">
    <property type="component" value="Unassembled WGS sequence"/>
</dbReference>
<dbReference type="CDD" id="cd11341">
    <property type="entry name" value="AmyAc_Pullulanase_LD-like"/>
    <property type="match status" value="1"/>
</dbReference>
<organism evidence="3 4">
    <name type="scientific">Clostridium omnivorum</name>
    <dbReference type="NCBI Taxonomy" id="1604902"/>
    <lineage>
        <taxon>Bacteria</taxon>
        <taxon>Bacillati</taxon>
        <taxon>Bacillota</taxon>
        <taxon>Clostridia</taxon>
        <taxon>Eubacteriales</taxon>
        <taxon>Clostridiaceae</taxon>
        <taxon>Clostridium</taxon>
    </lineage>
</organism>
<dbReference type="Gene3D" id="2.60.40.1180">
    <property type="entry name" value="Golgi alpha-mannosidase II"/>
    <property type="match status" value="1"/>
</dbReference>
<dbReference type="SMART" id="SM00642">
    <property type="entry name" value="Aamy"/>
    <property type="match status" value="1"/>
</dbReference>
<reference evidence="3 4" key="1">
    <citation type="journal article" date="2024" name="Int. J. Syst. Evol. Microbiol.">
        <title>Clostridium omnivorum sp. nov., isolated from anoxic soil under the treatment of reductive soil disinfestation.</title>
        <authorList>
            <person name="Ueki A."/>
            <person name="Tonouchi A."/>
            <person name="Kaku N."/>
            <person name="Honma S."/>
            <person name="Ueki K."/>
        </authorList>
    </citation>
    <scope>NUCLEOTIDE SEQUENCE [LARGE SCALE GENOMIC DNA]</scope>
    <source>
        <strain evidence="3 4">E14</strain>
    </source>
</reference>
<name>A0ABQ5N861_9CLOT</name>
<keyword evidence="4" id="KW-1185">Reference proteome</keyword>
<sequence>MFILQANIINFNSIKIKVISLPDFAIEKLTVLNGTNSLPVKNYSITEDSILLETERNINIKNPCTLLYDGNPSICSYLQLYKSQEFNNKYFTNEALGCFYYKNYTTFKVWSPPASSITLLLYSTGDDLEAPRAIEMNDNNGLWDVSVQGDLKGFYYTYKIVILNEKYEAVDPYAKAVGINGLRAAIIDMDETTPVDFYNTPAPKIKNYTDAILYEVSIRDITGSKTSGVKNKGKYLGLAEENTFSPDGLSTGLNHIKELGITHVQLMPIFDFSYMSVDEKNPEKYNWGYDPQNLNAPEGSYSTNPYNPTCRIYELKELIKTLHKNGLCVVMDMVYNHVYHNTENSFEKIFPGYYFRYDNSGKRSDGSGCGNDIASEQPMAAKFIVDSALYWVNEYNLDGLRFDLMGLLDVNSMNKIREALNSLRRPLMLYGEGWYMNTELSEDLKANMFNSYKFPSIGHFNDSIRDGVKGSVFSKEDKGFISGKQGQEQTIKKCITGFINYSEKYKGLFITPSQSVNYVSAHDNNTLWDKLQCSNPQDNFEDKKSMHKLANAVVLMSQGIPFLHSGVEFCRTKNGIENSYNSPDEINNINWLRKAEFYDVFNYYKGLINIRKQHPAFRLPNTEGVKAHLSFIENVPNNVIAFTLSGYANNDSWDNILVIFNANKNNVKLNIPFAKWNVTSDKYIAGTETLRILETDSVEVEGLSFNLFHN</sequence>
<evidence type="ECO:0000259" key="2">
    <source>
        <dbReference type="SMART" id="SM00642"/>
    </source>
</evidence>
<protein>
    <submittedName>
        <fullName evidence="3">Type I pullulanase</fullName>
    </submittedName>
</protein>
<dbReference type="InterPro" id="IPR014756">
    <property type="entry name" value="Ig_E-set"/>
</dbReference>
<dbReference type="SUPFAM" id="SSF51445">
    <property type="entry name" value="(Trans)glycosidases"/>
    <property type="match status" value="1"/>
</dbReference>
<dbReference type="InterPro" id="IPR049117">
    <property type="entry name" value="pulA_all-beta"/>
</dbReference>
<evidence type="ECO:0000313" key="4">
    <source>
        <dbReference type="Proteomes" id="UP001208567"/>
    </source>
</evidence>
<dbReference type="PANTHER" id="PTHR43002">
    <property type="entry name" value="GLYCOGEN DEBRANCHING ENZYME"/>
    <property type="match status" value="1"/>
</dbReference>
<proteinExistence type="inferred from homology"/>
<dbReference type="SUPFAM" id="SSF81296">
    <property type="entry name" value="E set domains"/>
    <property type="match status" value="1"/>
</dbReference>
<dbReference type="EMBL" id="BRXR01000001">
    <property type="protein sequence ID" value="GLC31425.1"/>
    <property type="molecule type" value="Genomic_DNA"/>
</dbReference>